<feature type="transmembrane region" description="Helical" evidence="1">
    <location>
        <begin position="100"/>
        <end position="119"/>
    </location>
</feature>
<dbReference type="Pfam" id="PF20122">
    <property type="entry name" value="DUF6512"/>
    <property type="match status" value="1"/>
</dbReference>
<dbReference type="HOGENOM" id="CLU_111486_0_0_9"/>
<dbReference type="RefSeq" id="WP_024723464.1">
    <property type="nucleotide sequence ID" value="NZ_KN174169.1"/>
</dbReference>
<comment type="caution">
    <text evidence="2">The sequence shown here is derived from an EMBL/GenBank/DDBJ whole genome shotgun (WGS) entry which is preliminary data.</text>
</comment>
<keyword evidence="1" id="KW-0812">Transmembrane</keyword>
<gene>
    <name evidence="2" type="ORF">HMPREF9460_03983</name>
</gene>
<evidence type="ECO:0000313" key="2">
    <source>
        <dbReference type="EMBL" id="KGF52509.1"/>
    </source>
</evidence>
<feature type="transmembrane region" description="Helical" evidence="1">
    <location>
        <begin position="7"/>
        <end position="29"/>
    </location>
</feature>
<dbReference type="eggNOG" id="ENOG5032TFD">
    <property type="taxonomic scope" value="Bacteria"/>
</dbReference>
<feature type="transmembrane region" description="Helical" evidence="1">
    <location>
        <begin position="44"/>
        <end position="63"/>
    </location>
</feature>
<evidence type="ECO:0000256" key="1">
    <source>
        <dbReference type="SAM" id="Phobius"/>
    </source>
</evidence>
<feature type="transmembrane region" description="Helical" evidence="1">
    <location>
        <begin position="131"/>
        <end position="149"/>
    </location>
</feature>
<dbReference type="PROSITE" id="PS51257">
    <property type="entry name" value="PROKAR_LIPOPROTEIN"/>
    <property type="match status" value="1"/>
</dbReference>
<protein>
    <submittedName>
        <fullName evidence="2">Uncharacterized protein</fullName>
    </submittedName>
</protein>
<name>A0A096D4P6_FLAPL</name>
<accession>A0A096D4P6</accession>
<reference evidence="2 3" key="1">
    <citation type="submission" date="2011-08" db="EMBL/GenBank/DDBJ databases">
        <title>The Genome Sequence of Clostridium orbiscindens 1_3_50AFAA.</title>
        <authorList>
            <consortium name="The Broad Institute Genome Sequencing Platform"/>
            <person name="Earl A."/>
            <person name="Ward D."/>
            <person name="Feldgarden M."/>
            <person name="Gevers D."/>
            <person name="Daigneault M."/>
            <person name="Strauss J."/>
            <person name="Allen-Vercoe E."/>
            <person name="Young S.K."/>
            <person name="Zeng Q."/>
            <person name="Gargeya S."/>
            <person name="Fitzgerald M."/>
            <person name="Haas B."/>
            <person name="Abouelleil A."/>
            <person name="Alvarado L."/>
            <person name="Arachchi H.M."/>
            <person name="Berlin A."/>
            <person name="Brown A."/>
            <person name="Chapman S.B."/>
            <person name="Chen Z."/>
            <person name="Dunbar C."/>
            <person name="Freedman E."/>
            <person name="Gearin G."/>
            <person name="Gellesch M."/>
            <person name="Goldberg J."/>
            <person name="Griggs A."/>
            <person name="Gujja S."/>
            <person name="Heiman D."/>
            <person name="Howarth C."/>
            <person name="Larson L."/>
            <person name="Lui A."/>
            <person name="MacDonald P.J.P."/>
            <person name="Montmayeur A."/>
            <person name="Murphy C."/>
            <person name="Neiman D."/>
            <person name="Pearson M."/>
            <person name="Priest M."/>
            <person name="Roberts A."/>
            <person name="Saif S."/>
            <person name="Shea T."/>
            <person name="Shenoy N."/>
            <person name="Sisk P."/>
            <person name="Stolte C."/>
            <person name="Sykes S."/>
            <person name="Wortman J."/>
            <person name="Nusbaum C."/>
            <person name="Birren B."/>
        </authorList>
    </citation>
    <scope>NUCLEOTIDE SEQUENCE [LARGE SCALE GENOMIC DNA]</scope>
    <source>
        <strain evidence="2 3">1_3_50AFAA</strain>
    </source>
</reference>
<dbReference type="AlphaFoldDB" id="A0A096D4P6"/>
<organism evidence="2 3">
    <name type="scientific">Flavonifractor plautii 1_3_50AFAA</name>
    <dbReference type="NCBI Taxonomy" id="742738"/>
    <lineage>
        <taxon>Bacteria</taxon>
        <taxon>Bacillati</taxon>
        <taxon>Bacillota</taxon>
        <taxon>Clostridia</taxon>
        <taxon>Eubacteriales</taxon>
        <taxon>Oscillospiraceae</taxon>
        <taxon>Flavonifractor</taxon>
    </lineage>
</organism>
<keyword evidence="1" id="KW-1133">Transmembrane helix</keyword>
<proteinExistence type="predicted"/>
<dbReference type="PATRIC" id="fig|742738.3.peg.4100"/>
<dbReference type="Proteomes" id="UP000029585">
    <property type="component" value="Unassembled WGS sequence"/>
</dbReference>
<dbReference type="EMBL" id="ADLO01000124">
    <property type="protein sequence ID" value="KGF52509.1"/>
    <property type="molecule type" value="Genomic_DNA"/>
</dbReference>
<feature type="transmembrane region" description="Helical" evidence="1">
    <location>
        <begin position="75"/>
        <end position="94"/>
    </location>
</feature>
<dbReference type="InterPro" id="IPR045407">
    <property type="entry name" value="DUF6512"/>
</dbReference>
<sequence length="170" mass="18899">MSRLSKAALITFVVATLAGSCLHFVYALWPNGLTALLAPVNESLWEHVKILYWPCLLSGILLVRREPESLGARAFSLLLSAAVMLGVGYLYHVVLEGDSLFFDVALYVLVMAAFFLLPCFLRTPVWSRTRLLWVVLVLALGAATFVFTWCPPDGLLFRDLSLPTFYSLPC</sequence>
<evidence type="ECO:0000313" key="3">
    <source>
        <dbReference type="Proteomes" id="UP000029585"/>
    </source>
</evidence>
<keyword evidence="3" id="KW-1185">Reference proteome</keyword>
<keyword evidence="1" id="KW-0472">Membrane</keyword>